<accession>A0A8K0RK94</accession>
<dbReference type="Proteomes" id="UP000813427">
    <property type="component" value="Unassembled WGS sequence"/>
</dbReference>
<evidence type="ECO:0000313" key="2">
    <source>
        <dbReference type="Proteomes" id="UP000813427"/>
    </source>
</evidence>
<comment type="caution">
    <text evidence="1">The sequence shown here is derived from an EMBL/GenBank/DDBJ whole genome shotgun (WGS) entry which is preliminary data.</text>
</comment>
<dbReference type="AlphaFoldDB" id="A0A8K0RK94"/>
<evidence type="ECO:0000313" key="1">
    <source>
        <dbReference type="EMBL" id="KAH7231112.1"/>
    </source>
</evidence>
<name>A0A8K0RK94_9HYPO</name>
<keyword evidence="2" id="KW-1185">Reference proteome</keyword>
<proteinExistence type="predicted"/>
<reference evidence="1" key="1">
    <citation type="journal article" date="2021" name="Nat. Commun.">
        <title>Genetic determinants of endophytism in the Arabidopsis root mycobiome.</title>
        <authorList>
            <person name="Mesny F."/>
            <person name="Miyauchi S."/>
            <person name="Thiergart T."/>
            <person name="Pickel B."/>
            <person name="Atanasova L."/>
            <person name="Karlsson M."/>
            <person name="Huettel B."/>
            <person name="Barry K.W."/>
            <person name="Haridas S."/>
            <person name="Chen C."/>
            <person name="Bauer D."/>
            <person name="Andreopoulos W."/>
            <person name="Pangilinan J."/>
            <person name="LaButti K."/>
            <person name="Riley R."/>
            <person name="Lipzen A."/>
            <person name="Clum A."/>
            <person name="Drula E."/>
            <person name="Henrissat B."/>
            <person name="Kohler A."/>
            <person name="Grigoriev I.V."/>
            <person name="Martin F.M."/>
            <person name="Hacquard S."/>
        </authorList>
    </citation>
    <scope>NUCLEOTIDE SEQUENCE</scope>
    <source>
        <strain evidence="1">MPI-SDFR-AT-0068</strain>
    </source>
</reference>
<organism evidence="1 2">
    <name type="scientific">Fusarium tricinctum</name>
    <dbReference type="NCBI Taxonomy" id="61284"/>
    <lineage>
        <taxon>Eukaryota</taxon>
        <taxon>Fungi</taxon>
        <taxon>Dikarya</taxon>
        <taxon>Ascomycota</taxon>
        <taxon>Pezizomycotina</taxon>
        <taxon>Sordariomycetes</taxon>
        <taxon>Hypocreomycetidae</taxon>
        <taxon>Hypocreales</taxon>
        <taxon>Nectriaceae</taxon>
        <taxon>Fusarium</taxon>
        <taxon>Fusarium tricinctum species complex</taxon>
    </lineage>
</organism>
<protein>
    <submittedName>
        <fullName evidence="1">Uncharacterized protein</fullName>
    </submittedName>
</protein>
<sequence length="681" mass="74522">MDDHITPTPPPVPPLTAAQVAVEMEVPGHVGAVVAARDAYDAARESATRLHSDFKRAADAARLAWTAHENAANQVQNIPYTLYDAATMFQPVVTTASRAQDTTHIAVEFANQVRNAHSAAAHRAKNHEKAIAAVMAIAIQLNDIAGARARKEDELSARAASYDHEKDESAFATLHDNLKDKLERACREVQAYTVLLARAVALAYNSQNVENPELGIKRKKMRKPDKWARALNHRPFSLLETTAMQQHANPIDLSKGTPQLPLIGAGQAGLDLANAKTFTITKRDHHTIKATFNLNGNVQTQRLKVESRLVFRYDQQSTVAISLQTKFEHYTVNGDKPNLLYVRVPEILPVDSNAAWYPWVANSLANVAVEIKVDLSDKRTGDTKFPHRDPKVNGLTALVLTLRSYGTLHELAHAFSFAPAKVAKDIRTYKLAQALGTQPTRYLLGCIFEKLASDNYEPDQPHLIATAVHLIVAHMKRDDQQAFLQSGEVGQNMRAIRRMVDLVQIAHNDDDPYKKFPSYAKMAALRDGILYGSMRAYAQDLDAHNESHVRVLNGFAAALTKVASAAAGMAPIAGAPAAAAAEAASGVAMLGVDTAVGRKWVPGELDRAIMGRFDIDVKAVVNNGHIPRMDRSKQIAKGDKDILESSYLANAEAVLDYSVSMAKTHRIAWPTKGAYRGKGRI</sequence>
<gene>
    <name evidence="1" type="ORF">BKA59DRAFT_550018</name>
</gene>
<dbReference type="OrthoDB" id="2582689at2759"/>
<dbReference type="EMBL" id="JAGPXF010000009">
    <property type="protein sequence ID" value="KAH7231112.1"/>
    <property type="molecule type" value="Genomic_DNA"/>
</dbReference>